<dbReference type="Proteomes" id="UP001157126">
    <property type="component" value="Unassembled WGS sequence"/>
</dbReference>
<evidence type="ECO:0000259" key="2">
    <source>
        <dbReference type="Pfam" id="PF07179"/>
    </source>
</evidence>
<dbReference type="RefSeq" id="WP_284303783.1">
    <property type="nucleotide sequence ID" value="NZ_BSUO01000001.1"/>
</dbReference>
<keyword evidence="4" id="KW-1185">Reference proteome</keyword>
<feature type="region of interest" description="Disordered" evidence="1">
    <location>
        <begin position="70"/>
        <end position="108"/>
    </location>
</feature>
<feature type="domain" description="SseB protein N-terminal" evidence="2">
    <location>
        <begin position="35"/>
        <end position="182"/>
    </location>
</feature>
<gene>
    <name evidence="3" type="ORF">GCM10025883_20560</name>
</gene>
<sequence>MTGGVDSGGIPFAGRQLSDPGFAGDDGRSDPDLLSALEALTRDGSAENVAATLRLLSTARVVVPVVAAPKGTPVQHHPGSGAGQPHDEHQHEGHGHEGHGHDRPSDGTEMATVTLSATDGSSKAMPVFTGVDTLAAWDPTARPSPTHVPDVARSAIEDGCDTLLVDLGSPHAAALPLSHLWALAQERPWMPPHEDPVVRLAVAEAAQGLDGLLRAGAEDGTATHGPDVLRLVLVLRPGLDQARVEQIARTMGERLAGDPEVRIRIDDLAIVLHRGDSGEPDGGDG</sequence>
<comment type="caution">
    <text evidence="3">The sequence shown here is derived from an EMBL/GenBank/DDBJ whole genome shotgun (WGS) entry which is preliminary data.</text>
</comment>
<evidence type="ECO:0000313" key="3">
    <source>
        <dbReference type="EMBL" id="GMA40011.1"/>
    </source>
</evidence>
<dbReference type="EMBL" id="BSUO01000001">
    <property type="protein sequence ID" value="GMA40011.1"/>
    <property type="molecule type" value="Genomic_DNA"/>
</dbReference>
<name>A0ABQ6IRE1_9MICO</name>
<dbReference type="InterPro" id="IPR009839">
    <property type="entry name" value="SseB_N"/>
</dbReference>
<evidence type="ECO:0000256" key="1">
    <source>
        <dbReference type="SAM" id="MobiDB-lite"/>
    </source>
</evidence>
<dbReference type="Pfam" id="PF07179">
    <property type="entry name" value="SseB"/>
    <property type="match status" value="1"/>
</dbReference>
<reference evidence="4" key="1">
    <citation type="journal article" date="2019" name="Int. J. Syst. Evol. Microbiol.">
        <title>The Global Catalogue of Microorganisms (GCM) 10K type strain sequencing project: providing services to taxonomists for standard genome sequencing and annotation.</title>
        <authorList>
            <consortium name="The Broad Institute Genomics Platform"/>
            <consortium name="The Broad Institute Genome Sequencing Center for Infectious Disease"/>
            <person name="Wu L."/>
            <person name="Ma J."/>
        </authorList>
    </citation>
    <scope>NUCLEOTIDE SEQUENCE [LARGE SCALE GENOMIC DNA]</scope>
    <source>
        <strain evidence="4">NBRC 113072</strain>
    </source>
</reference>
<feature type="compositionally biased region" description="Basic and acidic residues" evidence="1">
    <location>
        <begin position="85"/>
        <end position="106"/>
    </location>
</feature>
<protein>
    <recommendedName>
        <fullName evidence="2">SseB protein N-terminal domain-containing protein</fullName>
    </recommendedName>
</protein>
<accession>A0ABQ6IRE1</accession>
<evidence type="ECO:0000313" key="4">
    <source>
        <dbReference type="Proteomes" id="UP001157126"/>
    </source>
</evidence>
<organism evidence="3 4">
    <name type="scientific">Mobilicoccus caccae</name>
    <dbReference type="NCBI Taxonomy" id="1859295"/>
    <lineage>
        <taxon>Bacteria</taxon>
        <taxon>Bacillati</taxon>
        <taxon>Actinomycetota</taxon>
        <taxon>Actinomycetes</taxon>
        <taxon>Micrococcales</taxon>
        <taxon>Dermatophilaceae</taxon>
        <taxon>Mobilicoccus</taxon>
    </lineage>
</organism>
<feature type="region of interest" description="Disordered" evidence="1">
    <location>
        <begin position="1"/>
        <end position="30"/>
    </location>
</feature>
<proteinExistence type="predicted"/>